<proteinExistence type="predicted"/>
<feature type="compositionally biased region" description="Polar residues" evidence="1">
    <location>
        <begin position="129"/>
        <end position="148"/>
    </location>
</feature>
<feature type="region of interest" description="Disordered" evidence="1">
    <location>
        <begin position="105"/>
        <end position="148"/>
    </location>
</feature>
<sequence>MFFKTLFAVFLTGTCVTSYYVPENNQRSVHRSPLIYPQSLLPNDPRALAIEMLLQVTERSMEDLKNGQANAHNVAELVDAVKKVVIAYGNNYPQPYTYPIIRQVNSNPRGQDRIPVHTGQNYYKKPGEPSTSPVYTTESNPQDSHGKK</sequence>
<reference evidence="3 4" key="1">
    <citation type="submission" date="2024-05" db="EMBL/GenBank/DDBJ databases">
        <title>Genetic variation in Jamaican populations of the coffee berry borer (Hypothenemus hampei).</title>
        <authorList>
            <person name="Errbii M."/>
            <person name="Myrie A."/>
        </authorList>
    </citation>
    <scope>NUCLEOTIDE SEQUENCE [LARGE SCALE GENOMIC DNA]</scope>
    <source>
        <strain evidence="3">JA-Hopewell-2020-01-JO</strain>
        <tissue evidence="3">Whole body</tissue>
    </source>
</reference>
<comment type="caution">
    <text evidence="3">The sequence shown here is derived from an EMBL/GenBank/DDBJ whole genome shotgun (WGS) entry which is preliminary data.</text>
</comment>
<gene>
    <name evidence="3" type="ORF">ABEB36_006742</name>
</gene>
<evidence type="ECO:0000313" key="4">
    <source>
        <dbReference type="Proteomes" id="UP001566132"/>
    </source>
</evidence>
<organism evidence="3 4">
    <name type="scientific">Hypothenemus hampei</name>
    <name type="common">Coffee berry borer</name>
    <dbReference type="NCBI Taxonomy" id="57062"/>
    <lineage>
        <taxon>Eukaryota</taxon>
        <taxon>Metazoa</taxon>
        <taxon>Ecdysozoa</taxon>
        <taxon>Arthropoda</taxon>
        <taxon>Hexapoda</taxon>
        <taxon>Insecta</taxon>
        <taxon>Pterygota</taxon>
        <taxon>Neoptera</taxon>
        <taxon>Endopterygota</taxon>
        <taxon>Coleoptera</taxon>
        <taxon>Polyphaga</taxon>
        <taxon>Cucujiformia</taxon>
        <taxon>Curculionidae</taxon>
        <taxon>Scolytinae</taxon>
        <taxon>Hypothenemus</taxon>
    </lineage>
</organism>
<dbReference type="EMBL" id="JBDJPC010000005">
    <property type="protein sequence ID" value="KAL1501420.1"/>
    <property type="molecule type" value="Genomic_DNA"/>
</dbReference>
<evidence type="ECO:0000313" key="3">
    <source>
        <dbReference type="EMBL" id="KAL1501420.1"/>
    </source>
</evidence>
<accession>A0ABD1ERL4</accession>
<feature type="chain" id="PRO_5044805414" evidence="2">
    <location>
        <begin position="19"/>
        <end position="148"/>
    </location>
</feature>
<name>A0ABD1ERL4_HYPHA</name>
<feature type="signal peptide" evidence="2">
    <location>
        <begin position="1"/>
        <end position="18"/>
    </location>
</feature>
<protein>
    <submittedName>
        <fullName evidence="3">Uncharacterized protein</fullName>
    </submittedName>
</protein>
<dbReference type="Proteomes" id="UP001566132">
    <property type="component" value="Unassembled WGS sequence"/>
</dbReference>
<evidence type="ECO:0000256" key="1">
    <source>
        <dbReference type="SAM" id="MobiDB-lite"/>
    </source>
</evidence>
<dbReference type="AlphaFoldDB" id="A0ABD1ERL4"/>
<keyword evidence="4" id="KW-1185">Reference proteome</keyword>
<evidence type="ECO:0000256" key="2">
    <source>
        <dbReference type="SAM" id="SignalP"/>
    </source>
</evidence>
<keyword evidence="2" id="KW-0732">Signal</keyword>